<reference evidence="4 5" key="1">
    <citation type="submission" date="2017-05" db="EMBL/GenBank/DDBJ databases">
        <authorList>
            <person name="Varghese N."/>
            <person name="Submissions S."/>
        </authorList>
    </citation>
    <scope>NUCLEOTIDE SEQUENCE [LARGE SCALE GENOMIC DNA]</scope>
    <source>
        <strain evidence="4 5">DSM 100094</strain>
    </source>
</reference>
<proteinExistence type="predicted"/>
<feature type="chain" id="PRO_5021795744" evidence="2">
    <location>
        <begin position="31"/>
        <end position="272"/>
    </location>
</feature>
<dbReference type="AlphaFoldDB" id="A0A521F4H5"/>
<dbReference type="OrthoDB" id="6192933at2"/>
<gene>
    <name evidence="4" type="ORF">SAMN06265221_11785</name>
</gene>
<dbReference type="PANTHER" id="PTHR35936">
    <property type="entry name" value="MEMBRANE-BOUND LYTIC MUREIN TRANSGLYCOSYLASE F"/>
    <property type="match status" value="1"/>
</dbReference>
<name>A0A521F4H5_9RHOB</name>
<dbReference type="PANTHER" id="PTHR35936:SF17">
    <property type="entry name" value="ARGININE-BINDING EXTRACELLULAR PROTEIN ARTP"/>
    <property type="match status" value="1"/>
</dbReference>
<dbReference type="SMART" id="SM00062">
    <property type="entry name" value="PBPb"/>
    <property type="match status" value="1"/>
</dbReference>
<dbReference type="PROSITE" id="PS51318">
    <property type="entry name" value="TAT"/>
    <property type="match status" value="1"/>
</dbReference>
<dbReference type="Proteomes" id="UP000319014">
    <property type="component" value="Unassembled WGS sequence"/>
</dbReference>
<keyword evidence="5" id="KW-1185">Reference proteome</keyword>
<keyword evidence="1 2" id="KW-0732">Signal</keyword>
<dbReference type="InterPro" id="IPR001638">
    <property type="entry name" value="Solute-binding_3/MltF_N"/>
</dbReference>
<protein>
    <submittedName>
        <fullName evidence="4">Amino acid ABC transporter substrate-binding protein, PAAT family</fullName>
    </submittedName>
</protein>
<dbReference type="SUPFAM" id="SSF53850">
    <property type="entry name" value="Periplasmic binding protein-like II"/>
    <property type="match status" value="1"/>
</dbReference>
<feature type="domain" description="Solute-binding protein family 3/N-terminal" evidence="3">
    <location>
        <begin position="41"/>
        <end position="264"/>
    </location>
</feature>
<evidence type="ECO:0000259" key="3">
    <source>
        <dbReference type="SMART" id="SM00062"/>
    </source>
</evidence>
<accession>A0A521F4H5</accession>
<organism evidence="4 5">
    <name type="scientific">Paracoccus laeviglucosivorans</name>
    <dbReference type="NCBI Taxonomy" id="1197861"/>
    <lineage>
        <taxon>Bacteria</taxon>
        <taxon>Pseudomonadati</taxon>
        <taxon>Pseudomonadota</taxon>
        <taxon>Alphaproteobacteria</taxon>
        <taxon>Rhodobacterales</taxon>
        <taxon>Paracoccaceae</taxon>
        <taxon>Paracoccus</taxon>
    </lineage>
</organism>
<dbReference type="Gene3D" id="3.40.190.10">
    <property type="entry name" value="Periplasmic binding protein-like II"/>
    <property type="match status" value="2"/>
</dbReference>
<evidence type="ECO:0000256" key="2">
    <source>
        <dbReference type="SAM" id="SignalP"/>
    </source>
</evidence>
<evidence type="ECO:0000313" key="4">
    <source>
        <dbReference type="EMBL" id="SMO90521.1"/>
    </source>
</evidence>
<dbReference type="InterPro" id="IPR006311">
    <property type="entry name" value="TAT_signal"/>
</dbReference>
<dbReference type="EMBL" id="FXTK01000017">
    <property type="protein sequence ID" value="SMO90521.1"/>
    <property type="molecule type" value="Genomic_DNA"/>
</dbReference>
<dbReference type="Pfam" id="PF00497">
    <property type="entry name" value="SBP_bac_3"/>
    <property type="match status" value="1"/>
</dbReference>
<evidence type="ECO:0000256" key="1">
    <source>
        <dbReference type="ARBA" id="ARBA00022729"/>
    </source>
</evidence>
<dbReference type="RefSeq" id="WP_142664231.1">
    <property type="nucleotide sequence ID" value="NZ_FXTK01000017.1"/>
</dbReference>
<evidence type="ECO:0000313" key="5">
    <source>
        <dbReference type="Proteomes" id="UP000319014"/>
    </source>
</evidence>
<sequence>MTKTNRRGVLGAGALALMLGLVGFGPQAQANTLDEIKARGTVRIAVDIAHPPYGMLDAKAQQTGLDIDTAKALAKDLGVNLEVVQVSGANRVPFLLSSKADLVIASFSITEERKKVISFSRPYGVIPVVILGPKDAAVADFKALDGQAISVARGTTSDIELAKAAKDTGGDARIVRYEDEATATTAIQTGQQDYLAGALSTAQTVIKQNPQRNLDIKLELAAYPMAVGLRQNEPELEAWVNEWVATNLHNGVLNGFYEHYFGQPLPAEMLTN</sequence>
<feature type="signal peptide" evidence="2">
    <location>
        <begin position="1"/>
        <end position="30"/>
    </location>
</feature>